<evidence type="ECO:0000313" key="6">
    <source>
        <dbReference type="Proteomes" id="UP001185092"/>
    </source>
</evidence>
<sequence length="503" mass="58051">MVILDKIVNYFISSETSMTEEEFQKRKFLLYTVLTTFFLSIVYYVFLSYIDFDKGAQTMVFFIVMHIIFLILNKLNTSAWVIGNLFAFMSFSGFVIIGGFSSGISSAVIAWYISTIVSAYWYAGKSSGIFWSTLSICTVAGFFIAEIAGYEFQNEIPIQHRYLFSGIAFVGVMAYYLIVITTYEKWQNKAKNALEQKNDEILAFNEELMQQAEEIHAQKEQLYDYNKQLNASNQFITSSINSASRIQEAMLGEKESIINEFKSGFIFYLPKDIVSGDFYWFSCKGDCDIFVVGDCTGHGVPGAFMTIMAHNLLDKIINNWGIKEPKKILEELDKGVLNNFKNRESEKISEGMDLAVVCINYKMKKILFSGAKSPLFYYTPEGEFNIIQGSRYPIGSFHYQAKFFVEHEIDLVKGTKFYLFSDGYQDQFGGDKNSKYMKKRFRNFIKSISEYDLTKQHEMVVDEFYKWKRNYPQTDDIIISGFEIDTEKKILPKKDTQIPYATI</sequence>
<feature type="transmembrane region" description="Helical" evidence="3">
    <location>
        <begin position="28"/>
        <end position="50"/>
    </location>
</feature>
<evidence type="ECO:0000256" key="1">
    <source>
        <dbReference type="ARBA" id="ARBA00022801"/>
    </source>
</evidence>
<comment type="caution">
    <text evidence="5">The sequence shown here is derived from an EMBL/GenBank/DDBJ whole genome shotgun (WGS) entry which is preliminary data.</text>
</comment>
<gene>
    <name evidence="5" type="ORF">HNQ88_001146</name>
</gene>
<dbReference type="PANTHER" id="PTHR43156:SF9">
    <property type="entry name" value="HAMP DOMAIN-CONTAINING PROTEIN"/>
    <property type="match status" value="1"/>
</dbReference>
<keyword evidence="3" id="KW-0472">Membrane</keyword>
<dbReference type="SMART" id="SM00331">
    <property type="entry name" value="PP2C_SIG"/>
    <property type="match status" value="1"/>
</dbReference>
<dbReference type="Pfam" id="PF07228">
    <property type="entry name" value="SpoIIE"/>
    <property type="match status" value="1"/>
</dbReference>
<keyword evidence="1" id="KW-0378">Hydrolase</keyword>
<dbReference type="RefSeq" id="WP_309937635.1">
    <property type="nucleotide sequence ID" value="NZ_AP025305.1"/>
</dbReference>
<keyword evidence="6" id="KW-1185">Reference proteome</keyword>
<feature type="coiled-coil region" evidence="2">
    <location>
        <begin position="187"/>
        <end position="214"/>
    </location>
</feature>
<keyword evidence="3" id="KW-0812">Transmembrane</keyword>
<dbReference type="InterPro" id="IPR036457">
    <property type="entry name" value="PPM-type-like_dom_sf"/>
</dbReference>
<keyword evidence="2" id="KW-0175">Coiled coil</keyword>
<dbReference type="Proteomes" id="UP001185092">
    <property type="component" value="Unassembled WGS sequence"/>
</dbReference>
<dbReference type="Gene3D" id="3.60.40.10">
    <property type="entry name" value="PPM-type phosphatase domain"/>
    <property type="match status" value="1"/>
</dbReference>
<reference evidence="5" key="1">
    <citation type="submission" date="2023-07" db="EMBL/GenBank/DDBJ databases">
        <title>Genomic Encyclopedia of Type Strains, Phase IV (KMG-IV): sequencing the most valuable type-strain genomes for metagenomic binning, comparative biology and taxonomic classification.</title>
        <authorList>
            <person name="Goeker M."/>
        </authorList>
    </citation>
    <scope>NUCLEOTIDE SEQUENCE</scope>
    <source>
        <strain evidence="5">DSM 26174</strain>
    </source>
</reference>
<dbReference type="GO" id="GO:0016791">
    <property type="term" value="F:phosphatase activity"/>
    <property type="evidence" value="ECO:0007669"/>
    <property type="project" value="TreeGrafter"/>
</dbReference>
<name>A0AAE3XLK1_9BACT</name>
<protein>
    <submittedName>
        <fullName evidence="5">Serine phosphatase RsbU (Regulator of sigma subunit)</fullName>
    </submittedName>
</protein>
<keyword evidence="3" id="KW-1133">Transmembrane helix</keyword>
<feature type="transmembrane region" description="Helical" evidence="3">
    <location>
        <begin position="162"/>
        <end position="183"/>
    </location>
</feature>
<evidence type="ECO:0000256" key="3">
    <source>
        <dbReference type="SAM" id="Phobius"/>
    </source>
</evidence>
<evidence type="ECO:0000313" key="5">
    <source>
        <dbReference type="EMBL" id="MDR6238170.1"/>
    </source>
</evidence>
<accession>A0AAE3XLK1</accession>
<evidence type="ECO:0000259" key="4">
    <source>
        <dbReference type="SMART" id="SM00331"/>
    </source>
</evidence>
<dbReference type="InterPro" id="IPR052016">
    <property type="entry name" value="Bact_Sigma-Reg"/>
</dbReference>
<dbReference type="AlphaFoldDB" id="A0AAE3XLK1"/>
<dbReference type="InterPro" id="IPR001932">
    <property type="entry name" value="PPM-type_phosphatase-like_dom"/>
</dbReference>
<evidence type="ECO:0000256" key="2">
    <source>
        <dbReference type="SAM" id="Coils"/>
    </source>
</evidence>
<dbReference type="EMBL" id="JAVDQD010000001">
    <property type="protein sequence ID" value="MDR6238170.1"/>
    <property type="molecule type" value="Genomic_DNA"/>
</dbReference>
<feature type="transmembrane region" description="Helical" evidence="3">
    <location>
        <begin position="129"/>
        <end position="150"/>
    </location>
</feature>
<feature type="domain" description="PPM-type phosphatase" evidence="4">
    <location>
        <begin position="261"/>
        <end position="484"/>
    </location>
</feature>
<organism evidence="5 6">
    <name type="scientific">Aureibacter tunicatorum</name>
    <dbReference type="NCBI Taxonomy" id="866807"/>
    <lineage>
        <taxon>Bacteria</taxon>
        <taxon>Pseudomonadati</taxon>
        <taxon>Bacteroidota</taxon>
        <taxon>Cytophagia</taxon>
        <taxon>Cytophagales</taxon>
        <taxon>Persicobacteraceae</taxon>
        <taxon>Aureibacter</taxon>
    </lineage>
</organism>
<proteinExistence type="predicted"/>
<feature type="transmembrane region" description="Helical" evidence="3">
    <location>
        <begin position="56"/>
        <end position="72"/>
    </location>
</feature>
<dbReference type="PANTHER" id="PTHR43156">
    <property type="entry name" value="STAGE II SPORULATION PROTEIN E-RELATED"/>
    <property type="match status" value="1"/>
</dbReference>